<dbReference type="RefSeq" id="WP_204012805.1">
    <property type="nucleotide sequence ID" value="NZ_BOPG01000115.1"/>
</dbReference>
<dbReference type="EMBL" id="BOPG01000115">
    <property type="protein sequence ID" value="GIJ64375.1"/>
    <property type="molecule type" value="Genomic_DNA"/>
</dbReference>
<name>A0A8J4E6R7_9ACTN</name>
<evidence type="ECO:0000313" key="1">
    <source>
        <dbReference type="EMBL" id="GIJ64375.1"/>
    </source>
</evidence>
<organism evidence="1 2">
    <name type="scientific">Virgisporangium aurantiacum</name>
    <dbReference type="NCBI Taxonomy" id="175570"/>
    <lineage>
        <taxon>Bacteria</taxon>
        <taxon>Bacillati</taxon>
        <taxon>Actinomycetota</taxon>
        <taxon>Actinomycetes</taxon>
        <taxon>Micromonosporales</taxon>
        <taxon>Micromonosporaceae</taxon>
        <taxon>Virgisporangium</taxon>
    </lineage>
</organism>
<reference evidence="1" key="1">
    <citation type="submission" date="2021-01" db="EMBL/GenBank/DDBJ databases">
        <title>Whole genome shotgun sequence of Virgisporangium aurantiacum NBRC 16421.</title>
        <authorList>
            <person name="Komaki H."/>
            <person name="Tamura T."/>
        </authorList>
    </citation>
    <scope>NUCLEOTIDE SEQUENCE</scope>
    <source>
        <strain evidence="1">NBRC 16421</strain>
    </source>
</reference>
<gene>
    <name evidence="1" type="ORF">Vau01_118910</name>
</gene>
<evidence type="ECO:0000313" key="2">
    <source>
        <dbReference type="Proteomes" id="UP000612585"/>
    </source>
</evidence>
<dbReference type="AlphaFoldDB" id="A0A8J4E6R7"/>
<dbReference type="Proteomes" id="UP000612585">
    <property type="component" value="Unassembled WGS sequence"/>
</dbReference>
<protein>
    <submittedName>
        <fullName evidence="1">Uncharacterized protein</fullName>
    </submittedName>
</protein>
<sequence length="110" mass="12720">MDERSFHPISLALWGNMVAHDWWGSPRYAELVSLLCADLPAEIPGWDEEPDLLEGKLLVSPWEIPLETWNWCLKHGLAWDYRPDAWETSLTPLNRPPPDYASRRPVEVVT</sequence>
<comment type="caution">
    <text evidence="1">The sequence shown here is derived from an EMBL/GenBank/DDBJ whole genome shotgun (WGS) entry which is preliminary data.</text>
</comment>
<proteinExistence type="predicted"/>
<accession>A0A8J4E6R7</accession>
<keyword evidence="2" id="KW-1185">Reference proteome</keyword>